<evidence type="ECO:0000313" key="2">
    <source>
        <dbReference type="EMBL" id="KAK7239245.1"/>
    </source>
</evidence>
<dbReference type="Pfam" id="PF04379">
    <property type="entry name" value="DUF525"/>
    <property type="match status" value="1"/>
</dbReference>
<protein>
    <recommendedName>
        <fullName evidence="1">ApaG domain-containing protein</fullName>
    </recommendedName>
</protein>
<dbReference type="EMBL" id="JBBJCI010000224">
    <property type="protein sequence ID" value="KAK7239245.1"/>
    <property type="molecule type" value="Genomic_DNA"/>
</dbReference>
<dbReference type="Gene3D" id="2.60.40.1470">
    <property type="entry name" value="ApaG domain"/>
    <property type="match status" value="1"/>
</dbReference>
<reference evidence="2 3" key="1">
    <citation type="submission" date="2024-03" db="EMBL/GenBank/DDBJ databases">
        <title>Aureococcus anophagefferens CCMP1851 and Kratosvirus quantuckense: Draft genome of a second virus-susceptible host strain in the model system.</title>
        <authorList>
            <person name="Chase E."/>
            <person name="Truchon A.R."/>
            <person name="Schepens W."/>
            <person name="Wilhelm S.W."/>
        </authorList>
    </citation>
    <scope>NUCLEOTIDE SEQUENCE [LARGE SCALE GENOMIC DNA]</scope>
    <source>
        <strain evidence="2 3">CCMP1851</strain>
    </source>
</reference>
<dbReference type="PANTHER" id="PTHR47463:SF2">
    <property type="entry name" value="F-BOX PROTEIN SKIP16"/>
    <property type="match status" value="1"/>
</dbReference>
<evidence type="ECO:0000259" key="1">
    <source>
        <dbReference type="PROSITE" id="PS51087"/>
    </source>
</evidence>
<name>A0ABR1FV53_AURAN</name>
<dbReference type="Proteomes" id="UP001363151">
    <property type="component" value="Unassembled WGS sequence"/>
</dbReference>
<dbReference type="SUPFAM" id="SSF110069">
    <property type="entry name" value="ApaG-like"/>
    <property type="match status" value="1"/>
</dbReference>
<organism evidence="2 3">
    <name type="scientific">Aureococcus anophagefferens</name>
    <name type="common">Harmful bloom alga</name>
    <dbReference type="NCBI Taxonomy" id="44056"/>
    <lineage>
        <taxon>Eukaryota</taxon>
        <taxon>Sar</taxon>
        <taxon>Stramenopiles</taxon>
        <taxon>Ochrophyta</taxon>
        <taxon>Pelagophyceae</taxon>
        <taxon>Pelagomonadales</taxon>
        <taxon>Pelagomonadaceae</taxon>
        <taxon>Aureococcus</taxon>
    </lineage>
</organism>
<gene>
    <name evidence="2" type="ORF">SO694_00025123</name>
</gene>
<feature type="domain" description="ApaG" evidence="1">
    <location>
        <begin position="261"/>
        <end position="415"/>
    </location>
</feature>
<dbReference type="PANTHER" id="PTHR47463">
    <property type="entry name" value="F-BOX PROTEIN SKIP16"/>
    <property type="match status" value="1"/>
</dbReference>
<keyword evidence="3" id="KW-1185">Reference proteome</keyword>
<proteinExistence type="predicted"/>
<evidence type="ECO:0000313" key="3">
    <source>
        <dbReference type="Proteomes" id="UP001363151"/>
    </source>
</evidence>
<accession>A0ABR1FV53</accession>
<sequence length="415" mass="44126">MAPAPPAVEKLMDNPDATRACLKWLDVREEPFAAASAFDARLWSSVAASWRALKGALAGRGTAEDAAVGDAVVATLRPGASSEDLARVRARSLRYCYAMRDGRAEPEVFDPTSMHDGQDLAFDAALAARDRGAMKTSQHTIFHGLFGGLAAYDYVACGRFKSVAAVAAADDLAVDGAAVFATNYRGDRAFFATDDDRRVYVDGEPAAPEGAGAFAAWFAAYAARVASSCYRVAPIVPDAPRTAGIVLFPDGELPGGAGVAAATTVGVQVRASAVYLPNHPSGFAYSIRLRATEALSYGSCQLKARHWKIADGDEPHRDVRGDGVVGKFPVLRFGGWRDDAQVGDLARGFERAVERGPDRDGEFVYQSFSGPMLRPGGGTFEGALEFHPGSVVEPAGPTFLVAVPRFRLRVPEFIF</sequence>
<dbReference type="PROSITE" id="PS51087">
    <property type="entry name" value="APAG"/>
    <property type="match status" value="1"/>
</dbReference>
<dbReference type="InterPro" id="IPR036767">
    <property type="entry name" value="ApaG_sf"/>
</dbReference>
<dbReference type="InterPro" id="IPR007474">
    <property type="entry name" value="ApaG_domain"/>
</dbReference>
<comment type="caution">
    <text evidence="2">The sequence shown here is derived from an EMBL/GenBank/DDBJ whole genome shotgun (WGS) entry which is preliminary data.</text>
</comment>